<evidence type="ECO:0000256" key="17">
    <source>
        <dbReference type="PIRSR" id="PIRSR038885-1"/>
    </source>
</evidence>
<evidence type="ECO:0000256" key="13">
    <source>
        <dbReference type="ARBA" id="ARBA00023075"/>
    </source>
</evidence>
<evidence type="ECO:0000256" key="10">
    <source>
        <dbReference type="ARBA" id="ARBA00022982"/>
    </source>
</evidence>
<dbReference type="CDD" id="cd00290">
    <property type="entry name" value="cytochrome_b_C"/>
    <property type="match status" value="1"/>
</dbReference>
<evidence type="ECO:0000256" key="5">
    <source>
        <dbReference type="ARBA" id="ARBA00022617"/>
    </source>
</evidence>
<dbReference type="PANTHER" id="PTHR19271:SF16">
    <property type="entry name" value="CYTOCHROME B"/>
    <property type="match status" value="1"/>
</dbReference>
<feature type="transmembrane region" description="Helical" evidence="19">
    <location>
        <begin position="230"/>
        <end position="251"/>
    </location>
</feature>
<keyword evidence="13" id="KW-0830">Ubiquinone</keyword>
<dbReference type="InterPro" id="IPR030689">
    <property type="entry name" value="Cytochrome_b"/>
</dbReference>
<evidence type="ECO:0000313" key="22">
    <source>
        <dbReference type="EMBL" id="AGW15503.1"/>
    </source>
</evidence>
<dbReference type="InterPro" id="IPR036150">
    <property type="entry name" value="Cyt_b/b6_C_sf"/>
</dbReference>
<feature type="binding site" description="axial binding residue" evidence="18">
    <location>
        <position position="84"/>
    </location>
    <ligand>
        <name>heme b</name>
        <dbReference type="ChEBI" id="CHEBI:60344"/>
        <label>b562</label>
    </ligand>
    <ligandPart>
        <name>Fe</name>
        <dbReference type="ChEBI" id="CHEBI:18248"/>
    </ligandPart>
</feature>
<feature type="transmembrane region" description="Helical" evidence="19">
    <location>
        <begin position="88"/>
        <end position="108"/>
    </location>
</feature>
<dbReference type="GO" id="GO:0045275">
    <property type="term" value="C:respiratory chain complex III"/>
    <property type="evidence" value="ECO:0007669"/>
    <property type="project" value="InterPro"/>
</dbReference>
<geneLocation type="mitochondrion" evidence="22"/>
<dbReference type="GO" id="GO:0008121">
    <property type="term" value="F:quinol-cytochrome-c reductase activity"/>
    <property type="evidence" value="ECO:0007669"/>
    <property type="project" value="InterPro"/>
</dbReference>
<evidence type="ECO:0000256" key="3">
    <source>
        <dbReference type="ARBA" id="ARBA00013531"/>
    </source>
</evidence>
<dbReference type="InterPro" id="IPR027387">
    <property type="entry name" value="Cytb/b6-like_sf"/>
</dbReference>
<evidence type="ECO:0000256" key="14">
    <source>
        <dbReference type="ARBA" id="ARBA00023128"/>
    </source>
</evidence>
<dbReference type="PROSITE" id="PS51002">
    <property type="entry name" value="CYTB_NTER"/>
    <property type="match status" value="1"/>
</dbReference>
<keyword evidence="10 19" id="KW-0249">Electron transport</keyword>
<dbReference type="InterPro" id="IPR016174">
    <property type="entry name" value="Di-haem_cyt_TM"/>
</dbReference>
<evidence type="ECO:0000256" key="6">
    <source>
        <dbReference type="ARBA" id="ARBA00022660"/>
    </source>
</evidence>
<feature type="transmembrane region" description="Helical" evidence="19">
    <location>
        <begin position="31"/>
        <end position="53"/>
    </location>
</feature>
<dbReference type="EMBL" id="KF194124">
    <property type="protein sequence ID" value="AGW15503.1"/>
    <property type="molecule type" value="Genomic_DNA"/>
</dbReference>
<keyword evidence="14 19" id="KW-0496">Mitochondrion</keyword>
<dbReference type="GO" id="GO:0016491">
    <property type="term" value="F:oxidoreductase activity"/>
    <property type="evidence" value="ECO:0007669"/>
    <property type="project" value="UniProtKB-UniRule"/>
</dbReference>
<keyword evidence="15 19" id="KW-0472">Membrane</keyword>
<feature type="binding site" description="axial binding residue" evidence="18">
    <location>
        <position position="98"/>
    </location>
    <ligand>
        <name>heme b</name>
        <dbReference type="ChEBI" id="CHEBI:60344"/>
        <label>b566</label>
    </ligand>
    <ligandPart>
        <name>Fe</name>
        <dbReference type="ChEBI" id="CHEBI:18248"/>
    </ligandPart>
</feature>
<dbReference type="PROSITE" id="PS51003">
    <property type="entry name" value="CYTB_CTER"/>
    <property type="match status" value="1"/>
</dbReference>
<feature type="binding site" evidence="17">
    <location>
        <position position="202"/>
    </location>
    <ligand>
        <name>a ubiquinone</name>
        <dbReference type="ChEBI" id="CHEBI:16389"/>
    </ligand>
</feature>
<feature type="domain" description="Cytochrome b/b6 C-terminal region profile" evidence="21">
    <location>
        <begin position="211"/>
        <end position="380"/>
    </location>
</feature>
<evidence type="ECO:0000256" key="7">
    <source>
        <dbReference type="ARBA" id="ARBA00022692"/>
    </source>
</evidence>
<dbReference type="SUPFAM" id="SSF81342">
    <property type="entry name" value="Transmembrane di-heme cytochromes"/>
    <property type="match status" value="1"/>
</dbReference>
<feature type="binding site" description="axial binding residue" evidence="18">
    <location>
        <position position="197"/>
    </location>
    <ligand>
        <name>heme b</name>
        <dbReference type="ChEBI" id="CHEBI:60344"/>
        <label>b566</label>
    </ligand>
    <ligandPart>
        <name>Fe</name>
        <dbReference type="ChEBI" id="CHEBI:18248"/>
    </ligandPart>
</feature>
<comment type="subcellular location">
    <subcellularLocation>
        <location evidence="2">Mitochondrion inner membrane</location>
        <topology evidence="2">Multi-pass membrane protein</topology>
    </subcellularLocation>
</comment>
<dbReference type="GO" id="GO:0006122">
    <property type="term" value="P:mitochondrial electron transport, ubiquinol to cytochrome c"/>
    <property type="evidence" value="ECO:0007669"/>
    <property type="project" value="TreeGrafter"/>
</dbReference>
<evidence type="ECO:0000256" key="19">
    <source>
        <dbReference type="RuleBase" id="RU362117"/>
    </source>
</evidence>
<evidence type="ECO:0000256" key="8">
    <source>
        <dbReference type="ARBA" id="ARBA00022723"/>
    </source>
</evidence>
<feature type="transmembrane region" description="Helical" evidence="19">
    <location>
        <begin position="289"/>
        <end position="308"/>
    </location>
</feature>
<evidence type="ECO:0000256" key="16">
    <source>
        <dbReference type="ARBA" id="ARBA00061233"/>
    </source>
</evidence>
<dbReference type="PANTHER" id="PTHR19271">
    <property type="entry name" value="CYTOCHROME B"/>
    <property type="match status" value="1"/>
</dbReference>
<feature type="domain" description="Cytochrome b/b6 N-terminal region profile" evidence="20">
    <location>
        <begin position="1"/>
        <end position="210"/>
    </location>
</feature>
<dbReference type="InterPro" id="IPR005798">
    <property type="entry name" value="Cyt_b/b6_C"/>
</dbReference>
<keyword evidence="9" id="KW-0999">Mitochondrion inner membrane</keyword>
<keyword evidence="8 18" id="KW-0479">Metal-binding</keyword>
<accession>U3MMF5</accession>
<dbReference type="Gene3D" id="1.20.810.10">
    <property type="entry name" value="Cytochrome Bc1 Complex, Chain C"/>
    <property type="match status" value="1"/>
</dbReference>
<evidence type="ECO:0000256" key="12">
    <source>
        <dbReference type="ARBA" id="ARBA00023004"/>
    </source>
</evidence>
<dbReference type="GO" id="GO:0005743">
    <property type="term" value="C:mitochondrial inner membrane"/>
    <property type="evidence" value="ECO:0007669"/>
    <property type="project" value="UniProtKB-SubCell"/>
</dbReference>
<keyword evidence="12 18" id="KW-0408">Iron</keyword>
<feature type="transmembrane region" description="Helical" evidence="19">
    <location>
        <begin position="141"/>
        <end position="159"/>
    </location>
</feature>
<evidence type="ECO:0000259" key="20">
    <source>
        <dbReference type="PROSITE" id="PS51002"/>
    </source>
</evidence>
<dbReference type="InterPro" id="IPR048260">
    <property type="entry name" value="Cytochrome_b_C_euk/bac"/>
</dbReference>
<feature type="transmembrane region" description="Helical" evidence="19">
    <location>
        <begin position="179"/>
        <end position="201"/>
    </location>
</feature>
<reference evidence="22" key="1">
    <citation type="journal article" date="2013" name="Zool. J. Linn. Soc.">
        <title>Complete phylogeny and historical biogeography of true rosefinches (Aves: Carpodacus).</title>
        <authorList>
            <person name="Tietze D.T."/>
            <person name="Packert M."/>
            <person name="Martens J."/>
            <person name="Lehmann H."/>
            <person name="Sun Y.-H."/>
        </authorList>
    </citation>
    <scope>NUCLEOTIDE SEQUENCE</scope>
    <source>
        <tissue evidence="22">Muscle</tissue>
    </source>
</reference>
<dbReference type="Pfam" id="PF00033">
    <property type="entry name" value="Cytochrome_B"/>
    <property type="match status" value="1"/>
</dbReference>
<feature type="transmembrane region" description="Helical" evidence="19">
    <location>
        <begin position="347"/>
        <end position="373"/>
    </location>
</feature>
<dbReference type="GO" id="GO:0046872">
    <property type="term" value="F:metal ion binding"/>
    <property type="evidence" value="ECO:0007669"/>
    <property type="project" value="UniProtKB-UniRule"/>
</dbReference>
<evidence type="ECO:0000256" key="18">
    <source>
        <dbReference type="PIRSR" id="PIRSR038885-2"/>
    </source>
</evidence>
<evidence type="ECO:0000256" key="11">
    <source>
        <dbReference type="ARBA" id="ARBA00022989"/>
    </source>
</evidence>
<evidence type="ECO:0000256" key="9">
    <source>
        <dbReference type="ARBA" id="ARBA00022792"/>
    </source>
</evidence>
<evidence type="ECO:0000256" key="1">
    <source>
        <dbReference type="ARBA" id="ARBA00002566"/>
    </source>
</evidence>
<evidence type="ECO:0000256" key="15">
    <source>
        <dbReference type="ARBA" id="ARBA00023136"/>
    </source>
</evidence>
<keyword evidence="6 19" id="KW-0679">Respiratory chain</keyword>
<comment type="cofactor">
    <cofactor evidence="18">
        <name>heme</name>
        <dbReference type="ChEBI" id="CHEBI:30413"/>
    </cofactor>
    <text evidence="18">Binds 2 heme groups non-covalently.</text>
</comment>
<keyword evidence="11 19" id="KW-1133">Transmembrane helix</keyword>
<dbReference type="InterPro" id="IPR005797">
    <property type="entry name" value="Cyt_b/b6_N"/>
</dbReference>
<keyword evidence="7 19" id="KW-0812">Transmembrane</keyword>
<dbReference type="CDD" id="cd00284">
    <property type="entry name" value="Cytochrome_b_N"/>
    <property type="match status" value="1"/>
</dbReference>
<evidence type="ECO:0000256" key="4">
    <source>
        <dbReference type="ARBA" id="ARBA00022448"/>
    </source>
</evidence>
<comment type="cofactor">
    <cofactor evidence="19">
        <name>heme b</name>
        <dbReference type="ChEBI" id="CHEBI:60344"/>
    </cofactor>
    <text evidence="19">Binds 2 heme groups non-covalently.</text>
</comment>
<gene>
    <name evidence="22" type="primary">cytb</name>
</gene>
<keyword evidence="4 19" id="KW-0813">Transport</keyword>
<sequence>MAPNLRKNHQILKIINNALIDLPTPSNISTWWNFGSLLGICLITQIVTGLLLAMHYTADTNLAFASVAHVCRDVQFGWLIRNLHANGASFFFICIYLHIGRGIYYGSYLNKETWNIGVILLLTLMATAFVGYVLPWGQMSFWGATVITNLFSAIPYIGQTLVEWAWGGFSVDNPTLTRFFALHFLLPFVIVGLTLVHLTFLHETGSNNPTGVPSDCDKIPFHPYYTVKDILGFALMIAILVSLALFSPNLLGDPENFTPANPLVTPPHIKPEWYFLFAYAILRSIPNKLGGVLALAASILVLFLLPLLHTSKLRSMTFRPISQILFWALVANVLVLTWVGSQPVEHPFIIIGQLASFTYFTIILVLFPIAAALENKLLKL</sequence>
<name>U3MMF5_HAECA</name>
<feature type="transmembrane region" description="Helical" evidence="19">
    <location>
        <begin position="320"/>
        <end position="341"/>
    </location>
</feature>
<dbReference type="AlphaFoldDB" id="U3MMF5"/>
<feature type="binding site" description="axial binding residue" evidence="18">
    <location>
        <position position="183"/>
    </location>
    <ligand>
        <name>heme b</name>
        <dbReference type="ChEBI" id="CHEBI:60344"/>
        <label>b562</label>
    </ligand>
    <ligandPart>
        <name>Fe</name>
        <dbReference type="ChEBI" id="CHEBI:18248"/>
    </ligandPart>
</feature>
<evidence type="ECO:0000259" key="21">
    <source>
        <dbReference type="PROSITE" id="PS51003"/>
    </source>
</evidence>
<dbReference type="Pfam" id="PF00032">
    <property type="entry name" value="Cytochrom_B_C"/>
    <property type="match status" value="1"/>
</dbReference>
<organism evidence="22">
    <name type="scientific">Haemorhous cassinii</name>
    <name type="common">Cassin's finch</name>
    <name type="synonym">Carpodacus cassinii</name>
    <dbReference type="NCBI Taxonomy" id="372289"/>
    <lineage>
        <taxon>Eukaryota</taxon>
        <taxon>Metazoa</taxon>
        <taxon>Chordata</taxon>
        <taxon>Craniata</taxon>
        <taxon>Vertebrata</taxon>
        <taxon>Euteleostomi</taxon>
        <taxon>Archelosauria</taxon>
        <taxon>Archosauria</taxon>
        <taxon>Dinosauria</taxon>
        <taxon>Saurischia</taxon>
        <taxon>Theropoda</taxon>
        <taxon>Coelurosauria</taxon>
        <taxon>Aves</taxon>
        <taxon>Neognathae</taxon>
        <taxon>Neoaves</taxon>
        <taxon>Telluraves</taxon>
        <taxon>Australaves</taxon>
        <taxon>Passeriformes</taxon>
        <taxon>Passeroidea</taxon>
        <taxon>Fringillidae</taxon>
        <taxon>Carduelinae</taxon>
        <taxon>Haemorhous</taxon>
    </lineage>
</organism>
<protein>
    <recommendedName>
        <fullName evidence="3 19">Cytochrome b</fullName>
    </recommendedName>
</protein>
<feature type="transmembrane region" description="Helical" evidence="19">
    <location>
        <begin position="114"/>
        <end position="134"/>
    </location>
</feature>
<dbReference type="FunFam" id="1.20.810.10:FF:000002">
    <property type="entry name" value="Cytochrome b"/>
    <property type="match status" value="1"/>
</dbReference>
<keyword evidence="5 18" id="KW-0349">Heme</keyword>
<proteinExistence type="inferred from homology"/>
<dbReference type="InterPro" id="IPR048259">
    <property type="entry name" value="Cytochrome_b_N_euk/bac"/>
</dbReference>
<dbReference type="SUPFAM" id="SSF81648">
    <property type="entry name" value="a domain/subunit of cytochrome bc1 complex (Ubiquinol-cytochrome c reductase)"/>
    <property type="match status" value="1"/>
</dbReference>
<comment type="function">
    <text evidence="1 19">Component of the ubiquinol-cytochrome c reductase complex (complex III or cytochrome b-c1 complex) that is part of the mitochondrial respiratory chain. The b-c1 complex mediates electron transfer from ubiquinol to cytochrome c. Contributes to the generation of a proton gradient across the mitochondrial membrane that is then used for ATP synthesis.</text>
</comment>
<evidence type="ECO:0000256" key="2">
    <source>
        <dbReference type="ARBA" id="ARBA00004448"/>
    </source>
</evidence>
<comment type="similarity">
    <text evidence="16 19">Belongs to the cytochrome b family.</text>
</comment>
<dbReference type="PIRSF" id="PIRSF038885">
    <property type="entry name" value="COB"/>
    <property type="match status" value="1"/>
</dbReference>